<dbReference type="SUPFAM" id="SSF54991">
    <property type="entry name" value="Anticodon-binding domain of PheRS"/>
    <property type="match status" value="1"/>
</dbReference>
<dbReference type="RefSeq" id="WP_043907906.1">
    <property type="nucleotide sequence ID" value="NZ_JXZB01000001.1"/>
</dbReference>
<dbReference type="Gene3D" id="3.30.930.10">
    <property type="entry name" value="Bira Bifunctional Protein, Domain 2"/>
    <property type="match status" value="1"/>
</dbReference>
<evidence type="ECO:0000256" key="3">
    <source>
        <dbReference type="ARBA" id="ARBA00022741"/>
    </source>
</evidence>
<gene>
    <name evidence="8" type="ORF">TR51_03520</name>
</gene>
<dbReference type="InterPro" id="IPR045864">
    <property type="entry name" value="aa-tRNA-synth_II/BPL/LPL"/>
</dbReference>
<dbReference type="OrthoDB" id="489670at2"/>
<keyword evidence="6 8" id="KW-0030">Aminoacyl-tRNA synthetase</keyword>
<dbReference type="Pfam" id="PF01409">
    <property type="entry name" value="tRNA-synt_2d"/>
    <property type="match status" value="1"/>
</dbReference>
<keyword evidence="4" id="KW-0067">ATP-binding</keyword>
<dbReference type="GO" id="GO:0005524">
    <property type="term" value="F:ATP binding"/>
    <property type="evidence" value="ECO:0007669"/>
    <property type="project" value="UniProtKB-KW"/>
</dbReference>
<dbReference type="Proteomes" id="UP000032066">
    <property type="component" value="Unassembled WGS sequence"/>
</dbReference>
<dbReference type="STRING" id="2064.TR51_03520"/>
<dbReference type="Gene3D" id="3.30.70.380">
    <property type="entry name" value="Ferrodoxin-fold anticodon-binding domain"/>
    <property type="match status" value="1"/>
</dbReference>
<feature type="domain" description="FDX-ACB" evidence="7">
    <location>
        <begin position="269"/>
        <end position="379"/>
    </location>
</feature>
<evidence type="ECO:0000256" key="5">
    <source>
        <dbReference type="ARBA" id="ARBA00022917"/>
    </source>
</evidence>
<dbReference type="PROSITE" id="PS51447">
    <property type="entry name" value="FDX_ACB"/>
    <property type="match status" value="1"/>
</dbReference>
<dbReference type="GO" id="GO:0004812">
    <property type="term" value="F:aminoacyl-tRNA ligase activity"/>
    <property type="evidence" value="ECO:0007669"/>
    <property type="project" value="UniProtKB-KW"/>
</dbReference>
<dbReference type="InterPro" id="IPR036690">
    <property type="entry name" value="Fdx_antiC-bd_sf"/>
</dbReference>
<evidence type="ECO:0000313" key="9">
    <source>
        <dbReference type="Proteomes" id="UP000032066"/>
    </source>
</evidence>
<dbReference type="AlphaFoldDB" id="A0A0D0NED6"/>
<comment type="similarity">
    <text evidence="1">Belongs to the class-II aminoacyl-tRNA synthetase family.</text>
</comment>
<organism evidence="8 9">
    <name type="scientific">Kitasatospora griseola</name>
    <name type="common">Streptomyces griseolosporeus</name>
    <dbReference type="NCBI Taxonomy" id="2064"/>
    <lineage>
        <taxon>Bacteria</taxon>
        <taxon>Bacillati</taxon>
        <taxon>Actinomycetota</taxon>
        <taxon>Actinomycetes</taxon>
        <taxon>Kitasatosporales</taxon>
        <taxon>Streptomycetaceae</taxon>
        <taxon>Kitasatospora</taxon>
    </lineage>
</organism>
<evidence type="ECO:0000256" key="1">
    <source>
        <dbReference type="ARBA" id="ARBA00008226"/>
    </source>
</evidence>
<dbReference type="GO" id="GO:0006412">
    <property type="term" value="P:translation"/>
    <property type="evidence" value="ECO:0007669"/>
    <property type="project" value="UniProtKB-KW"/>
</dbReference>
<keyword evidence="3" id="KW-0547">Nucleotide-binding</keyword>
<comment type="caution">
    <text evidence="8">The sequence shown here is derived from an EMBL/GenBank/DDBJ whole genome shotgun (WGS) entry which is preliminary data.</text>
</comment>
<proteinExistence type="inferred from homology"/>
<keyword evidence="9" id="KW-1185">Reference proteome</keyword>
<evidence type="ECO:0000256" key="4">
    <source>
        <dbReference type="ARBA" id="ARBA00022840"/>
    </source>
</evidence>
<evidence type="ECO:0000256" key="6">
    <source>
        <dbReference type="ARBA" id="ARBA00023146"/>
    </source>
</evidence>
<accession>A0A0D0NED6</accession>
<dbReference type="GO" id="GO:0000049">
    <property type="term" value="F:tRNA binding"/>
    <property type="evidence" value="ECO:0007669"/>
    <property type="project" value="InterPro"/>
</dbReference>
<evidence type="ECO:0000313" key="8">
    <source>
        <dbReference type="EMBL" id="KIQ66610.1"/>
    </source>
</evidence>
<keyword evidence="2" id="KW-0436">Ligase</keyword>
<dbReference type="GO" id="GO:0043039">
    <property type="term" value="P:tRNA aminoacylation"/>
    <property type="evidence" value="ECO:0007669"/>
    <property type="project" value="InterPro"/>
</dbReference>
<reference evidence="8 9" key="1">
    <citation type="submission" date="2015-02" db="EMBL/GenBank/DDBJ databases">
        <title>Draft genome sequence of Kitasatospora griseola MF730-N6, a bafilomycin, terpentecin and satosporin producer.</title>
        <authorList>
            <person name="Arens J.C."/>
            <person name="Haltli B."/>
            <person name="Kerr R.G."/>
        </authorList>
    </citation>
    <scope>NUCLEOTIDE SEQUENCE [LARGE SCALE GENOMIC DNA]</scope>
    <source>
        <strain evidence="8 9">MF730-N6</strain>
    </source>
</reference>
<protein>
    <submittedName>
        <fullName evidence="8">Phenylalanyl-tRNA synthetase subunit alpha</fullName>
    </submittedName>
</protein>
<dbReference type="InterPro" id="IPR005121">
    <property type="entry name" value="Fdx_antiC-bd"/>
</dbReference>
<name>A0A0D0NED6_KITGR</name>
<dbReference type="SMART" id="SM00896">
    <property type="entry name" value="FDX-ACB"/>
    <property type="match status" value="1"/>
</dbReference>
<evidence type="ECO:0000256" key="2">
    <source>
        <dbReference type="ARBA" id="ARBA00022598"/>
    </source>
</evidence>
<dbReference type="EMBL" id="JXZB01000001">
    <property type="protein sequence ID" value="KIQ66610.1"/>
    <property type="molecule type" value="Genomic_DNA"/>
</dbReference>
<sequence>MSVAVPVPLSAEQLARDLAVRDLTDPAAGPHAVQLLVDRAADALSRHWSCPVRVHRGERTVTVADNYDHLNYRADDVTRDTRYTRYVDGRRMLRSHSSALVPGALRALAAGPAGESVLLVCPGLVYRRDSIDRLHTGTPHQLDLWYLTRRRLPAGPDDLTGMIAVLAEALLPGAEYRTEERVHPYTLAGRQLDVRVGEEWVEVAECGLAHPEVLARAGLGPEWSGLALGMGLDRVLMLLKGIPDIRILRSADPAVAVQLTDLAPYRPVSALPAVRRDLSVAVDRTELAEDLGDRVRDALGPDADCVESVEILSSTPCRELPPQALTRLGARPDQHNLLVKVVLRHLHRTLTDSDANALRDRVYAALHQGAAHQWAATAS</sequence>
<evidence type="ECO:0000259" key="7">
    <source>
        <dbReference type="PROSITE" id="PS51447"/>
    </source>
</evidence>
<dbReference type="InterPro" id="IPR002319">
    <property type="entry name" value="Phenylalanyl-tRNA_Synthase"/>
</dbReference>
<dbReference type="SUPFAM" id="SSF55681">
    <property type="entry name" value="Class II aaRS and biotin synthetases"/>
    <property type="match status" value="1"/>
</dbReference>
<keyword evidence="5" id="KW-0648">Protein biosynthesis</keyword>
<dbReference type="PATRIC" id="fig|2064.6.peg.791"/>